<evidence type="ECO:0000313" key="2">
    <source>
        <dbReference type="Proteomes" id="UP000541154"/>
    </source>
</evidence>
<dbReference type="Gene3D" id="1.10.600.10">
    <property type="entry name" value="Farnesyl Diphosphate Synthase"/>
    <property type="match status" value="1"/>
</dbReference>
<dbReference type="AlphaFoldDB" id="A0A8H5ZW58"/>
<dbReference type="EMBL" id="SPNV01000427">
    <property type="protein sequence ID" value="KAF5855484.1"/>
    <property type="molecule type" value="Genomic_DNA"/>
</dbReference>
<comment type="caution">
    <text evidence="1">The sequence shown here is derived from an EMBL/GenBank/DDBJ whole genome shotgun (WGS) entry which is preliminary data.</text>
</comment>
<reference evidence="1 2" key="1">
    <citation type="submission" date="2019-04" db="EMBL/GenBank/DDBJ databases">
        <title>Aspergillus burnettii sp. nov., novel species from soil in southeast Queensland.</title>
        <authorList>
            <person name="Gilchrist C.L.M."/>
            <person name="Pitt J.I."/>
            <person name="Lange L."/>
            <person name="Lacey H.J."/>
            <person name="Vuong D."/>
            <person name="Midgley D.J."/>
            <person name="Greenfield P."/>
            <person name="Bradbury M."/>
            <person name="Lacey E."/>
            <person name="Busk P.K."/>
            <person name="Pilgaard B."/>
            <person name="Chooi Y.H."/>
            <person name="Piggott A.M."/>
        </authorList>
    </citation>
    <scope>NUCLEOTIDE SEQUENCE [LARGE SCALE GENOMIC DNA]</scope>
    <source>
        <strain evidence="1 2">FRR 5400</strain>
    </source>
</reference>
<organism evidence="1 2">
    <name type="scientific">Petromyces alliaceus</name>
    <name type="common">Aspergillus alliaceus</name>
    <dbReference type="NCBI Taxonomy" id="209559"/>
    <lineage>
        <taxon>Eukaryota</taxon>
        <taxon>Fungi</taxon>
        <taxon>Dikarya</taxon>
        <taxon>Ascomycota</taxon>
        <taxon>Pezizomycotina</taxon>
        <taxon>Eurotiomycetes</taxon>
        <taxon>Eurotiomycetidae</taxon>
        <taxon>Eurotiales</taxon>
        <taxon>Aspergillaceae</taxon>
        <taxon>Aspergillus</taxon>
        <taxon>Aspergillus subgen. Circumdati</taxon>
    </lineage>
</organism>
<dbReference type="InterPro" id="IPR008949">
    <property type="entry name" value="Isoprenoid_synthase_dom_sf"/>
</dbReference>
<sequence length="190" mass="21656">MENSWLNICQVLRRLLSHEHFERFAQGMRLWATAAGLQILNHLQEKPAGVAQYETIRRHTSSMNPCLALSDIVNCGAANPNEYIAQMFKSFASIRTTLSAGLMIFKVSLWKRISLDSFGTWLAPARVEMEINKFKKLSDAITQSACKELCGLIDGWEYWICGYMDWVAHDTQRYAQRFASTDADDRNVLG</sequence>
<proteinExistence type="predicted"/>
<protein>
    <submittedName>
        <fullName evidence="1">Uncharacterized protein</fullName>
    </submittedName>
</protein>
<name>A0A8H5ZW58_PETAA</name>
<accession>A0A8H5ZW58</accession>
<gene>
    <name evidence="1" type="ORF">ETB97_009119</name>
</gene>
<dbReference type="Proteomes" id="UP000541154">
    <property type="component" value="Unassembled WGS sequence"/>
</dbReference>
<evidence type="ECO:0000313" key="1">
    <source>
        <dbReference type="EMBL" id="KAF5855484.1"/>
    </source>
</evidence>
<keyword evidence="2" id="KW-1185">Reference proteome</keyword>
<dbReference type="Pfam" id="PF19086">
    <property type="entry name" value="Terpene_syn_C_2"/>
    <property type="match status" value="1"/>
</dbReference>